<sequence length="66" mass="7515">MIDVKINSNMKNETSVRLCVYLREIGLSLLDKNKGLPLYPVWVCVCVCWMDGGDWINTRTRGQGPN</sequence>
<name>A0A0P5S0K5_9CRUS</name>
<reference evidence="1" key="1">
    <citation type="submission" date="2015-10" db="EMBL/GenBank/DDBJ databases">
        <title>EvidentialGene: Evidence-directed Construction of Complete mRNA Transcriptomes without Genomes.</title>
        <authorList>
            <person name="Gilbert D.G."/>
        </authorList>
    </citation>
    <scope>NUCLEOTIDE SEQUENCE</scope>
</reference>
<dbReference type="EMBL" id="GDIQ01093906">
    <property type="protein sequence ID" value="JAL57820.1"/>
    <property type="molecule type" value="Transcribed_RNA"/>
</dbReference>
<dbReference type="AlphaFoldDB" id="A0A0P5S0K5"/>
<accession>A0A0P5S0K5</accession>
<protein>
    <submittedName>
        <fullName evidence="1">Uncharacterized protein</fullName>
    </submittedName>
</protein>
<organism evidence="1">
    <name type="scientific">Daphnia magna</name>
    <dbReference type="NCBI Taxonomy" id="35525"/>
    <lineage>
        <taxon>Eukaryota</taxon>
        <taxon>Metazoa</taxon>
        <taxon>Ecdysozoa</taxon>
        <taxon>Arthropoda</taxon>
        <taxon>Crustacea</taxon>
        <taxon>Branchiopoda</taxon>
        <taxon>Diplostraca</taxon>
        <taxon>Cladocera</taxon>
        <taxon>Anomopoda</taxon>
        <taxon>Daphniidae</taxon>
        <taxon>Daphnia</taxon>
    </lineage>
</organism>
<proteinExistence type="predicted"/>
<evidence type="ECO:0000313" key="1">
    <source>
        <dbReference type="EMBL" id="JAL57820.1"/>
    </source>
</evidence>